<dbReference type="EMBL" id="KN882089">
    <property type="protein sequence ID" value="KIY44561.1"/>
    <property type="molecule type" value="Genomic_DNA"/>
</dbReference>
<evidence type="ECO:0000313" key="1">
    <source>
        <dbReference type="EMBL" id="KIY44561.1"/>
    </source>
</evidence>
<name>A0A0D7A3S5_9AGAR</name>
<dbReference type="OrthoDB" id="2665372at2759"/>
<evidence type="ECO:0008006" key="3">
    <source>
        <dbReference type="Google" id="ProtNLM"/>
    </source>
</evidence>
<reference evidence="1 2" key="1">
    <citation type="journal article" date="2015" name="Fungal Genet. Biol.">
        <title>Evolution of novel wood decay mechanisms in Agaricales revealed by the genome sequences of Fistulina hepatica and Cylindrobasidium torrendii.</title>
        <authorList>
            <person name="Floudas D."/>
            <person name="Held B.W."/>
            <person name="Riley R."/>
            <person name="Nagy L.G."/>
            <person name="Koehler G."/>
            <person name="Ransdell A.S."/>
            <person name="Younus H."/>
            <person name="Chow J."/>
            <person name="Chiniquy J."/>
            <person name="Lipzen A."/>
            <person name="Tritt A."/>
            <person name="Sun H."/>
            <person name="Haridas S."/>
            <person name="LaButti K."/>
            <person name="Ohm R.A."/>
            <person name="Kues U."/>
            <person name="Blanchette R.A."/>
            <person name="Grigoriev I.V."/>
            <person name="Minto R.E."/>
            <person name="Hibbett D.S."/>
        </authorList>
    </citation>
    <scope>NUCLEOTIDE SEQUENCE [LARGE SCALE GENOMIC DNA]</scope>
    <source>
        <strain evidence="1 2">ATCC 64428</strain>
    </source>
</reference>
<proteinExistence type="predicted"/>
<organism evidence="1 2">
    <name type="scientific">Fistulina hepatica ATCC 64428</name>
    <dbReference type="NCBI Taxonomy" id="1128425"/>
    <lineage>
        <taxon>Eukaryota</taxon>
        <taxon>Fungi</taxon>
        <taxon>Dikarya</taxon>
        <taxon>Basidiomycota</taxon>
        <taxon>Agaricomycotina</taxon>
        <taxon>Agaricomycetes</taxon>
        <taxon>Agaricomycetidae</taxon>
        <taxon>Agaricales</taxon>
        <taxon>Fistulinaceae</taxon>
        <taxon>Fistulina</taxon>
    </lineage>
</organism>
<feature type="non-terminal residue" evidence="1">
    <location>
        <position position="1"/>
    </location>
</feature>
<dbReference type="Proteomes" id="UP000054144">
    <property type="component" value="Unassembled WGS sequence"/>
</dbReference>
<dbReference type="InterPro" id="IPR040521">
    <property type="entry name" value="KDZ"/>
</dbReference>
<evidence type="ECO:0000313" key="2">
    <source>
        <dbReference type="Proteomes" id="UP000054144"/>
    </source>
</evidence>
<sequence length="336" mass="37885">RIDYRKRHHRVQLQVNSWRQQLPALTKAYLRWKADGPPKSGDEEVGQYGILVYSFRGKSSARFEDFTSTKSQVINETLAFHGLIGSTPENPKVAFTFNFLESYRQLHRVCPRLSIEAMARALQHLHRQPRKPYLSRQLSSAFDAYLSIQRSVDGQVLQALEHNNPVSQAELVCAPCCYRLEEEIELRPSMLVACDGNNSLKLIDSTFRPGELRSDDRTLPSFRYLESNAVDVFKDDVARQQPSAVASSHVEAPAVVPTPGNPPLEAPNDDIAWLNAVELEEDMKGQLDACVERWRAAGPEARKKMVTLFAVSGIFLTVCRHGHVLVICDMIRSGEL</sequence>
<protein>
    <recommendedName>
        <fullName evidence="3">CxC1-like cysteine cluster associated with KDZ transposases domain-containing protein</fullName>
    </recommendedName>
</protein>
<dbReference type="AlphaFoldDB" id="A0A0D7A3S5"/>
<gene>
    <name evidence="1" type="ORF">FISHEDRAFT_51193</name>
</gene>
<dbReference type="Pfam" id="PF18758">
    <property type="entry name" value="KDZ"/>
    <property type="match status" value="1"/>
</dbReference>
<accession>A0A0D7A3S5</accession>
<keyword evidence="2" id="KW-1185">Reference proteome</keyword>